<evidence type="ECO:0008006" key="3">
    <source>
        <dbReference type="Google" id="ProtNLM"/>
    </source>
</evidence>
<proteinExistence type="predicted"/>
<evidence type="ECO:0000313" key="2">
    <source>
        <dbReference type="Proteomes" id="UP000316225"/>
    </source>
</evidence>
<dbReference type="GO" id="GO:0051537">
    <property type="term" value="F:2 iron, 2 sulfur cluster binding"/>
    <property type="evidence" value="ECO:0007669"/>
    <property type="project" value="InterPro"/>
</dbReference>
<protein>
    <recommendedName>
        <fullName evidence="3">Phenylpropionate dioxygenase-like ring-hydroxylating dioxygenase large terminal subunit</fullName>
    </recommendedName>
</protein>
<dbReference type="InterPro" id="IPR036922">
    <property type="entry name" value="Rieske_2Fe-2S_sf"/>
</dbReference>
<dbReference type="EMBL" id="VLKU01000003">
    <property type="protein sequence ID" value="TWI35995.1"/>
    <property type="molecule type" value="Genomic_DNA"/>
</dbReference>
<organism evidence="1 2">
    <name type="scientific">Paracoccus sulfuroxidans</name>
    <dbReference type="NCBI Taxonomy" id="384678"/>
    <lineage>
        <taxon>Bacteria</taxon>
        <taxon>Pseudomonadati</taxon>
        <taxon>Pseudomonadota</taxon>
        <taxon>Alphaproteobacteria</taxon>
        <taxon>Rhodobacterales</taxon>
        <taxon>Paracoccaceae</taxon>
        <taxon>Paracoccus</taxon>
    </lineage>
</organism>
<evidence type="ECO:0000313" key="1">
    <source>
        <dbReference type="EMBL" id="TWI35995.1"/>
    </source>
</evidence>
<name>A0A562NV02_9RHOB</name>
<keyword evidence="2" id="KW-1185">Reference proteome</keyword>
<gene>
    <name evidence="1" type="ORF">IQ24_01355</name>
</gene>
<dbReference type="Gene3D" id="2.102.10.10">
    <property type="entry name" value="Rieske [2Fe-2S] iron-sulphur domain"/>
    <property type="match status" value="1"/>
</dbReference>
<comment type="caution">
    <text evidence="1">The sequence shown here is derived from an EMBL/GenBank/DDBJ whole genome shotgun (WGS) entry which is preliminary data.</text>
</comment>
<sequence length="324" mass="35521">MSAHSLDAVLSSFRIGDLQTAAFGGQRGEIGDFWTSKASMDLEDRLIWSREWIAIGYGAQLPNAGDILPFTVGHHGIHVERMPGGEIVARFNFVQHGGCRSIPLQCQTGTRTRCSYLSCGYSRDRVEGFPTSLNRADPAAHHFLGFAEVPGLPMGLRLKGDVIFVNLDAGSAVAAGEAFTPFLDGPAENLTLEPACNWKLFWLALLAEFDKVETIGATFSGRSEAGLRLRAHPPNFFVLDYDGGQMSAILQPTGTMLTLLRLARRGEADPQPALDLLERCGQRARSMTRMDERGRNDLQRAMLDWFEARLMPSLPTQAREGAKG</sequence>
<dbReference type="Proteomes" id="UP000316225">
    <property type="component" value="Unassembled WGS sequence"/>
</dbReference>
<accession>A0A562NV02</accession>
<dbReference type="SUPFAM" id="SSF50022">
    <property type="entry name" value="ISP domain"/>
    <property type="match status" value="1"/>
</dbReference>
<reference evidence="1 2" key="1">
    <citation type="journal article" date="2015" name="Stand. Genomic Sci.">
        <title>Genomic Encyclopedia of Bacterial and Archaeal Type Strains, Phase III: the genomes of soil and plant-associated and newly described type strains.</title>
        <authorList>
            <person name="Whitman W.B."/>
            <person name="Woyke T."/>
            <person name="Klenk H.P."/>
            <person name="Zhou Y."/>
            <person name="Lilburn T.G."/>
            <person name="Beck B.J."/>
            <person name="De Vos P."/>
            <person name="Vandamme P."/>
            <person name="Eisen J.A."/>
            <person name="Garrity G."/>
            <person name="Hugenholtz P."/>
            <person name="Kyrpides N.C."/>
        </authorList>
    </citation>
    <scope>NUCLEOTIDE SEQUENCE [LARGE SCALE GENOMIC DNA]</scope>
    <source>
        <strain evidence="1 2">CGMCC 1.5364</strain>
    </source>
</reference>
<dbReference type="OrthoDB" id="7456916at2"/>
<dbReference type="AlphaFoldDB" id="A0A562NV02"/>
<dbReference type="RefSeq" id="WP_145397045.1">
    <property type="nucleotide sequence ID" value="NZ_VLKU01000003.1"/>
</dbReference>